<sequence>MKHTVYTLTPEVLVEMFGDSKDWYSVLKDGKRVGTFADLRKLVLKRQTLADAAERKKLAASLAKDDHIREAKRFFENRIKNGEVFINETQPNVLINGCKVYIICGTSPKIRMGILHKEATFDEMLIASGKDKAKPTTCKRHILFDGLDLEEAAELIDLLCGK</sequence>
<name>A0A410T586_9CAUD</name>
<proteinExistence type="predicted"/>
<accession>A0A410T586</accession>
<dbReference type="Proteomes" id="UP000289169">
    <property type="component" value="Segment"/>
</dbReference>
<dbReference type="GO" id="GO:0039653">
    <property type="term" value="P:symbiont-mediated suppression of host transcription"/>
    <property type="evidence" value="ECO:0007669"/>
    <property type="project" value="InterPro"/>
</dbReference>
<protein>
    <submittedName>
        <fullName evidence="1">Inhibitor of host transcription</fullName>
    </submittedName>
</protein>
<evidence type="ECO:0000313" key="2">
    <source>
        <dbReference type="Proteomes" id="UP000289169"/>
    </source>
</evidence>
<dbReference type="InterPro" id="IPR020367">
    <property type="entry name" value="Host_transcript_inhib_Alc"/>
</dbReference>
<gene>
    <name evidence="1" type="ORF">Henu6_gp35</name>
</gene>
<dbReference type="EMBL" id="MK240351">
    <property type="protein sequence ID" value="QAU03881.1"/>
    <property type="molecule type" value="Genomic_DNA"/>
</dbReference>
<organism evidence="1 2">
    <name type="scientific">Acinetobacter phage Henu6</name>
    <dbReference type="NCBI Taxonomy" id="2500136"/>
    <lineage>
        <taxon>Viruses</taxon>
        <taxon>Duplodnaviria</taxon>
        <taxon>Heunggongvirae</taxon>
        <taxon>Uroviricota</taxon>
        <taxon>Caudoviricetes</taxon>
        <taxon>Pantevenvirales</taxon>
        <taxon>Straboviridae</taxon>
        <taxon>Twarogvirinae</taxon>
        <taxon>Zedzedvirus</taxon>
        <taxon>Zedzedvirus zz1</taxon>
    </lineage>
</organism>
<dbReference type="Pfam" id="PF17527">
    <property type="entry name" value="ALC"/>
    <property type="match status" value="1"/>
</dbReference>
<reference evidence="1 2" key="1">
    <citation type="submission" date="2018-11" db="EMBL/GenBank/DDBJ databases">
        <authorList>
            <person name="Teng T."/>
        </authorList>
    </citation>
    <scope>NUCLEOTIDE SEQUENCE [LARGE SCALE GENOMIC DNA]</scope>
</reference>
<evidence type="ECO:0000313" key="1">
    <source>
        <dbReference type="EMBL" id="QAU03881.1"/>
    </source>
</evidence>